<gene>
    <name evidence="1" type="ORF">PEPS_45080</name>
</gene>
<dbReference type="RefSeq" id="WP_332922828.1">
    <property type="nucleotide sequence ID" value="NZ_AP025299.1"/>
</dbReference>
<evidence type="ECO:0000313" key="1">
    <source>
        <dbReference type="EMBL" id="BDD02228.1"/>
    </source>
</evidence>
<proteinExistence type="predicted"/>
<accession>A0ABM7VMI3</accession>
<protein>
    <submittedName>
        <fullName evidence="1">Uncharacterized protein</fullName>
    </submittedName>
</protein>
<dbReference type="InterPro" id="IPR046239">
    <property type="entry name" value="DUF6272"/>
</dbReference>
<dbReference type="NCBIfam" id="NF038262">
    <property type="entry name" value="SiaB_fam_kinase"/>
    <property type="match status" value="1"/>
</dbReference>
<reference evidence="1 2" key="1">
    <citation type="submission" date="2021-12" db="EMBL/GenBank/DDBJ databases">
        <title>Genome sequencing of bacteria with rrn-lacking chromosome and rrn-plasmid.</title>
        <authorList>
            <person name="Anda M."/>
            <person name="Iwasaki W."/>
        </authorList>
    </citation>
    <scope>NUCLEOTIDE SEQUENCE [LARGE SCALE GENOMIC DNA]</scope>
    <source>
        <strain evidence="1 2">NBRC 101262</strain>
        <plasmid evidence="1 2">pPP7</plasmid>
    </source>
</reference>
<sequence length="179" mass="20833">MRYDQIKQKQRTIYWQSDPAKLEAYGPFNSGNIGMVGNYLRVKFIDDAKLWKRAFSIYMELVQNIANYSADRDPETQDGIGMFTIDETDDHLDIWACNQIYNQDIDRVMQKGEVVGHLGKEDLRKMKRDFLLKADEHRLNSGNIGIIQVAIKAQVPIQFEVEEIDDDRSLLSIFIQLEK</sequence>
<name>A0ABM7VMI3_9BACT</name>
<keyword evidence="2" id="KW-1185">Reference proteome</keyword>
<dbReference type="EMBL" id="AP025299">
    <property type="protein sequence ID" value="BDD02228.1"/>
    <property type="molecule type" value="Genomic_DNA"/>
</dbReference>
<dbReference type="Proteomes" id="UP001354989">
    <property type="component" value="Plasmid pPP7"/>
</dbReference>
<organism evidence="1 2">
    <name type="scientific">Persicobacter psychrovividus</name>
    <dbReference type="NCBI Taxonomy" id="387638"/>
    <lineage>
        <taxon>Bacteria</taxon>
        <taxon>Pseudomonadati</taxon>
        <taxon>Bacteroidota</taxon>
        <taxon>Cytophagia</taxon>
        <taxon>Cytophagales</taxon>
        <taxon>Persicobacteraceae</taxon>
        <taxon>Persicobacter</taxon>
    </lineage>
</organism>
<dbReference type="Pfam" id="PF19788">
    <property type="entry name" value="DUF6272"/>
    <property type="match status" value="1"/>
</dbReference>
<keyword evidence="1" id="KW-0614">Plasmid</keyword>
<evidence type="ECO:0000313" key="2">
    <source>
        <dbReference type="Proteomes" id="UP001354989"/>
    </source>
</evidence>
<geneLocation type="plasmid" evidence="1 2">
    <name>pPP7</name>
</geneLocation>